<dbReference type="EMBL" id="JBHUIT010000002">
    <property type="protein sequence ID" value="MFD2255773.1"/>
    <property type="molecule type" value="Genomic_DNA"/>
</dbReference>
<feature type="chain" id="PRO_5045064784" evidence="1">
    <location>
        <begin position="21"/>
        <end position="247"/>
    </location>
</feature>
<keyword evidence="1" id="KW-0732">Signal</keyword>
<feature type="signal peptide" evidence="1">
    <location>
        <begin position="1"/>
        <end position="20"/>
    </location>
</feature>
<accession>A0ABW5D3X8</accession>
<name>A0ABW5D3X8_9BACT</name>
<gene>
    <name evidence="3" type="ORF">ACFSSA_03710</name>
</gene>
<evidence type="ECO:0000259" key="2">
    <source>
        <dbReference type="Pfam" id="PF07589"/>
    </source>
</evidence>
<proteinExistence type="predicted"/>
<evidence type="ECO:0000256" key="1">
    <source>
        <dbReference type="SAM" id="SignalP"/>
    </source>
</evidence>
<keyword evidence="4" id="KW-1185">Reference proteome</keyword>
<dbReference type="RefSeq" id="WP_386818428.1">
    <property type="nucleotide sequence ID" value="NZ_JBHUIT010000002.1"/>
</dbReference>
<evidence type="ECO:0000313" key="3">
    <source>
        <dbReference type="EMBL" id="MFD2255773.1"/>
    </source>
</evidence>
<reference evidence="4" key="1">
    <citation type="journal article" date="2019" name="Int. J. Syst. Evol. Microbiol.">
        <title>The Global Catalogue of Microorganisms (GCM) 10K type strain sequencing project: providing services to taxonomists for standard genome sequencing and annotation.</title>
        <authorList>
            <consortium name="The Broad Institute Genomics Platform"/>
            <consortium name="The Broad Institute Genome Sequencing Center for Infectious Disease"/>
            <person name="Wu L."/>
            <person name="Ma J."/>
        </authorList>
    </citation>
    <scope>NUCLEOTIDE SEQUENCE [LARGE SCALE GENOMIC DNA]</scope>
    <source>
        <strain evidence="4">CGMCC 4.7106</strain>
    </source>
</reference>
<dbReference type="Pfam" id="PF07589">
    <property type="entry name" value="PEP-CTERM"/>
    <property type="match status" value="1"/>
</dbReference>
<sequence>MKKIIITLAGSLVISAGSQAALLINGDFSNTSINGASGGPNHLQYNALGLGWTVKNSTAWSAAAENATKTGDNQFGIAQANMITTETGSNFTISFDWTAPAAALTADNLTLDILVVAHKLGTDPLADDRFFTGLNFESYQSRAVGTGGTWIDLSDGSVKTGNGNSGGFTAVGVAGATMNFSRQLNFGGTNIEDYDVLSVKFFYGGPAASDAIGGGIIDNVTISVPEPSVLGLSSLGIAGLLIRRRRG</sequence>
<dbReference type="InterPro" id="IPR013424">
    <property type="entry name" value="Ice-binding_C"/>
</dbReference>
<dbReference type="NCBIfam" id="TIGR02595">
    <property type="entry name" value="PEP_CTERM"/>
    <property type="match status" value="1"/>
</dbReference>
<organism evidence="3 4">
    <name type="scientific">Luteolibacter algae</name>
    <dbReference type="NCBI Taxonomy" id="454151"/>
    <lineage>
        <taxon>Bacteria</taxon>
        <taxon>Pseudomonadati</taxon>
        <taxon>Verrucomicrobiota</taxon>
        <taxon>Verrucomicrobiia</taxon>
        <taxon>Verrucomicrobiales</taxon>
        <taxon>Verrucomicrobiaceae</taxon>
        <taxon>Luteolibacter</taxon>
    </lineage>
</organism>
<dbReference type="Proteomes" id="UP001597375">
    <property type="component" value="Unassembled WGS sequence"/>
</dbReference>
<evidence type="ECO:0000313" key="4">
    <source>
        <dbReference type="Proteomes" id="UP001597375"/>
    </source>
</evidence>
<feature type="domain" description="Ice-binding protein C-terminal" evidence="2">
    <location>
        <begin position="223"/>
        <end position="245"/>
    </location>
</feature>
<protein>
    <submittedName>
        <fullName evidence="3">PEP-CTERM sorting domain-containing protein</fullName>
    </submittedName>
</protein>
<comment type="caution">
    <text evidence="3">The sequence shown here is derived from an EMBL/GenBank/DDBJ whole genome shotgun (WGS) entry which is preliminary data.</text>
</comment>